<evidence type="ECO:0000313" key="2">
    <source>
        <dbReference type="Proteomes" id="UP000000753"/>
    </source>
</evidence>
<dbReference type="KEGG" id="swp:swp_2882"/>
<dbReference type="HOGENOM" id="CLU_216469_0_0_6"/>
<name>B8CPN2_SHEPW</name>
<reference evidence="1 2" key="1">
    <citation type="journal article" date="2008" name="PLoS ONE">
        <title>Environmental adaptation: genomic analysis of the piezotolerant and psychrotolerant deep-sea iron reducing bacterium Shewanella piezotolerans WP3.</title>
        <authorList>
            <person name="Wang F."/>
            <person name="Wang J."/>
            <person name="Jian H."/>
            <person name="Zhang B."/>
            <person name="Li S."/>
            <person name="Wang F."/>
            <person name="Zeng X."/>
            <person name="Gao L."/>
            <person name="Bartlett D.H."/>
            <person name="Yu J."/>
            <person name="Hu S."/>
            <person name="Xiao X."/>
        </authorList>
    </citation>
    <scope>NUCLEOTIDE SEQUENCE [LARGE SCALE GENOMIC DNA]</scope>
    <source>
        <strain evidence="2">WP3 / JCM 13877</strain>
    </source>
</reference>
<keyword evidence="2" id="KW-1185">Reference proteome</keyword>
<dbReference type="SUPFAM" id="SSF52343">
    <property type="entry name" value="Ferredoxin reductase-like, C-terminal NADP-linked domain"/>
    <property type="match status" value="1"/>
</dbReference>
<gene>
    <name evidence="1" type="ordered locus">swp_2882</name>
</gene>
<dbReference type="Gene3D" id="3.40.50.80">
    <property type="entry name" value="Nucleotide-binding domain of ferredoxin-NADP reductase (FNR) module"/>
    <property type="match status" value="1"/>
</dbReference>
<organism evidence="1 2">
    <name type="scientific">Shewanella piezotolerans (strain WP3 / JCM 13877)</name>
    <dbReference type="NCBI Taxonomy" id="225849"/>
    <lineage>
        <taxon>Bacteria</taxon>
        <taxon>Pseudomonadati</taxon>
        <taxon>Pseudomonadota</taxon>
        <taxon>Gammaproteobacteria</taxon>
        <taxon>Alteromonadales</taxon>
        <taxon>Shewanellaceae</taxon>
        <taxon>Shewanella</taxon>
    </lineage>
</organism>
<dbReference type="eggNOG" id="ENOG5030V41">
    <property type="taxonomic scope" value="Bacteria"/>
</dbReference>
<accession>B8CPN2</accession>
<dbReference type="AlphaFoldDB" id="B8CPN2"/>
<evidence type="ECO:0000313" key="1">
    <source>
        <dbReference type="EMBL" id="ACJ29608.1"/>
    </source>
</evidence>
<protein>
    <submittedName>
        <fullName evidence="1">NADH:ubiquinone oxidoreductase, Na(+)-translocating, F subunit</fullName>
    </submittedName>
</protein>
<dbReference type="Proteomes" id="UP000000753">
    <property type="component" value="Chromosome"/>
</dbReference>
<proteinExistence type="predicted"/>
<sequence length="48" mass="5256">MSIIRLEKRSAAQANMCGPTIMMNSSVMNLLESLGVEPENILLDDFGD</sequence>
<dbReference type="InterPro" id="IPR039261">
    <property type="entry name" value="FNR_nucleotide-bd"/>
</dbReference>
<dbReference type="EMBL" id="CP000472">
    <property type="protein sequence ID" value="ACJ29608.1"/>
    <property type="molecule type" value="Genomic_DNA"/>
</dbReference>
<dbReference type="STRING" id="225849.swp_2882"/>